<dbReference type="InterPro" id="IPR011344">
    <property type="entry name" value="ssDNA-bd"/>
</dbReference>
<dbReference type="GO" id="GO:0009295">
    <property type="term" value="C:nucleoid"/>
    <property type="evidence" value="ECO:0007669"/>
    <property type="project" value="TreeGrafter"/>
</dbReference>
<dbReference type="InterPro" id="IPR012340">
    <property type="entry name" value="NA-bd_OB-fold"/>
</dbReference>
<gene>
    <name evidence="4" type="primary">ssbA_1</name>
    <name evidence="4" type="ORF">CLTHE_11600</name>
</gene>
<dbReference type="EMBL" id="LTAY01000031">
    <property type="protein sequence ID" value="OPX48482.1"/>
    <property type="molecule type" value="Genomic_DNA"/>
</dbReference>
<proteinExistence type="inferred from homology"/>
<evidence type="ECO:0000256" key="2">
    <source>
        <dbReference type="HAMAP-Rule" id="MF_00984"/>
    </source>
</evidence>
<comment type="caution">
    <text evidence="4">The sequence shown here is derived from an EMBL/GenBank/DDBJ whole genome shotgun (WGS) entry which is preliminary data.</text>
</comment>
<evidence type="ECO:0000313" key="4">
    <source>
        <dbReference type="EMBL" id="OPX48482.1"/>
    </source>
</evidence>
<protein>
    <recommendedName>
        <fullName evidence="2 3">Single-stranded DNA-binding protein</fullName>
        <shortName evidence="2">SSB</shortName>
    </recommendedName>
</protein>
<dbReference type="RefSeq" id="WP_080022416.1">
    <property type="nucleotide sequence ID" value="NZ_LTAY01000031.1"/>
</dbReference>
<keyword evidence="1 2" id="KW-0238">DNA-binding</keyword>
<dbReference type="GO" id="GO:0006260">
    <property type="term" value="P:DNA replication"/>
    <property type="evidence" value="ECO:0007669"/>
    <property type="project" value="InterPro"/>
</dbReference>
<dbReference type="NCBIfam" id="TIGR00621">
    <property type="entry name" value="ssb"/>
    <property type="match status" value="1"/>
</dbReference>
<dbReference type="OrthoDB" id="9809878at2"/>
<dbReference type="PIRSF" id="PIRSF002070">
    <property type="entry name" value="SSB"/>
    <property type="match status" value="1"/>
</dbReference>
<name>A0A1V4SWA5_9CLOT</name>
<dbReference type="PANTHER" id="PTHR10302">
    <property type="entry name" value="SINGLE-STRANDED DNA-BINDING PROTEIN"/>
    <property type="match status" value="1"/>
</dbReference>
<dbReference type="PROSITE" id="PS50935">
    <property type="entry name" value="SSB"/>
    <property type="match status" value="1"/>
</dbReference>
<dbReference type="Pfam" id="PF00436">
    <property type="entry name" value="SSB"/>
    <property type="match status" value="1"/>
</dbReference>
<evidence type="ECO:0000313" key="5">
    <source>
        <dbReference type="Proteomes" id="UP000191448"/>
    </source>
</evidence>
<evidence type="ECO:0000256" key="3">
    <source>
        <dbReference type="PIRNR" id="PIRNR002070"/>
    </source>
</evidence>
<dbReference type="HAMAP" id="MF_00984">
    <property type="entry name" value="SSB"/>
    <property type="match status" value="1"/>
</dbReference>
<comment type="subunit">
    <text evidence="2">Homotetramer.</text>
</comment>
<evidence type="ECO:0000256" key="1">
    <source>
        <dbReference type="ARBA" id="ARBA00023125"/>
    </source>
</evidence>
<sequence length="133" mass="14734">MNKVCLSGRLTKDAELRFAAGSGTAVTRFSLAVRRNIKDKNTGKYESDFINCISFGKQAETIAQYFQKGSQIAIVGHIQTGSYNAQDGSKRYTTDVLIESFEFVGNNNNQNNNNFNNNFGDDLTPVADDDMPF</sequence>
<organism evidence="4 5">
    <name type="scientific">Clostridium thermobutyricum DSM 4928</name>
    <dbReference type="NCBI Taxonomy" id="1121339"/>
    <lineage>
        <taxon>Bacteria</taxon>
        <taxon>Bacillati</taxon>
        <taxon>Bacillota</taxon>
        <taxon>Clostridia</taxon>
        <taxon>Eubacteriales</taxon>
        <taxon>Clostridiaceae</taxon>
        <taxon>Clostridium</taxon>
    </lineage>
</organism>
<dbReference type="SUPFAM" id="SSF50249">
    <property type="entry name" value="Nucleic acid-binding proteins"/>
    <property type="match status" value="1"/>
</dbReference>
<dbReference type="CDD" id="cd04496">
    <property type="entry name" value="SSB_OBF"/>
    <property type="match status" value="1"/>
</dbReference>
<reference evidence="4 5" key="1">
    <citation type="submission" date="2016-02" db="EMBL/GenBank/DDBJ databases">
        <title>Genome sequence of Clostridium thermobutyricum DSM 4928.</title>
        <authorList>
            <person name="Poehlein A."/>
            <person name="Daniel R."/>
        </authorList>
    </citation>
    <scope>NUCLEOTIDE SEQUENCE [LARGE SCALE GENOMIC DNA]</scope>
    <source>
        <strain evidence="4 5">DSM 4928</strain>
    </source>
</reference>
<accession>A0A1V4SWA5</accession>
<dbReference type="Proteomes" id="UP000191448">
    <property type="component" value="Unassembled WGS sequence"/>
</dbReference>
<dbReference type="InterPro" id="IPR000424">
    <property type="entry name" value="Primosome_PriB/ssb"/>
</dbReference>
<dbReference type="PANTHER" id="PTHR10302:SF27">
    <property type="entry name" value="SINGLE-STRANDED DNA-BINDING PROTEIN"/>
    <property type="match status" value="1"/>
</dbReference>
<dbReference type="Gene3D" id="2.40.50.140">
    <property type="entry name" value="Nucleic acid-binding proteins"/>
    <property type="match status" value="1"/>
</dbReference>
<comment type="caution">
    <text evidence="2">Lacks conserved residue(s) required for the propagation of feature annotation.</text>
</comment>
<dbReference type="AlphaFoldDB" id="A0A1V4SWA5"/>
<dbReference type="GO" id="GO:0003697">
    <property type="term" value="F:single-stranded DNA binding"/>
    <property type="evidence" value="ECO:0007669"/>
    <property type="project" value="UniProtKB-UniRule"/>
</dbReference>